<evidence type="ECO:0000313" key="6">
    <source>
        <dbReference type="EMBL" id="BDI20440.1"/>
    </source>
</evidence>
<evidence type="ECO:0000256" key="1">
    <source>
        <dbReference type="ARBA" id="ARBA00000085"/>
    </source>
</evidence>
<dbReference type="Proteomes" id="UP001055453">
    <property type="component" value="Chromosome"/>
</dbReference>
<dbReference type="Gene3D" id="3.30.565.10">
    <property type="entry name" value="Histidine kinase-like ATPase, C-terminal domain"/>
    <property type="match status" value="1"/>
</dbReference>
<organism evidence="6 7">
    <name type="scientific">Nostoc cf. commune SO-36</name>
    <dbReference type="NCBI Taxonomy" id="449208"/>
    <lineage>
        <taxon>Bacteria</taxon>
        <taxon>Bacillati</taxon>
        <taxon>Cyanobacteriota</taxon>
        <taxon>Cyanophyceae</taxon>
        <taxon>Nostocales</taxon>
        <taxon>Nostocaceae</taxon>
        <taxon>Nostoc</taxon>
    </lineage>
</organism>
<dbReference type="EMBL" id="AP025732">
    <property type="protein sequence ID" value="BDI20440.1"/>
    <property type="molecule type" value="Genomic_DNA"/>
</dbReference>
<evidence type="ECO:0000256" key="5">
    <source>
        <dbReference type="ARBA" id="ARBA00023012"/>
    </source>
</evidence>
<reference evidence="6" key="1">
    <citation type="submission" date="2022-04" db="EMBL/GenBank/DDBJ databases">
        <title>Complete genome sequence of a cyanobacterium, Nostoc sp. SO-36, isolated in Antarctica.</title>
        <authorList>
            <person name="Kanesaki Y."/>
            <person name="Effendi D."/>
            <person name="Sakamoto T."/>
            <person name="Ohtani S."/>
            <person name="Awai K."/>
        </authorList>
    </citation>
    <scope>NUCLEOTIDE SEQUENCE</scope>
    <source>
        <strain evidence="6">SO-36</strain>
    </source>
</reference>
<comment type="catalytic activity">
    <reaction evidence="1">
        <text>ATP + protein L-histidine = ADP + protein N-phospho-L-histidine.</text>
        <dbReference type="EC" id="2.7.13.3"/>
    </reaction>
</comment>
<evidence type="ECO:0000256" key="2">
    <source>
        <dbReference type="ARBA" id="ARBA00012438"/>
    </source>
</evidence>
<name>A0ABN6QDR4_NOSCO</name>
<keyword evidence="4" id="KW-0418">Kinase</keyword>
<dbReference type="PANTHER" id="PTHR43711:SF1">
    <property type="entry name" value="HISTIDINE KINASE 1"/>
    <property type="match status" value="1"/>
</dbReference>
<gene>
    <name evidence="6" type="ORF">ANSO36C_62420</name>
</gene>
<dbReference type="SUPFAM" id="SSF55874">
    <property type="entry name" value="ATPase domain of HSP90 chaperone/DNA topoisomerase II/histidine kinase"/>
    <property type="match status" value="1"/>
</dbReference>
<dbReference type="EC" id="2.7.13.3" evidence="2"/>
<keyword evidence="5" id="KW-0902">Two-component regulatory system</keyword>
<protein>
    <recommendedName>
        <fullName evidence="2">histidine kinase</fullName>
        <ecNumber evidence="2">2.7.13.3</ecNumber>
    </recommendedName>
</protein>
<keyword evidence="3" id="KW-0808">Transferase</keyword>
<keyword evidence="7" id="KW-1185">Reference proteome</keyword>
<proteinExistence type="predicted"/>
<dbReference type="InterPro" id="IPR050736">
    <property type="entry name" value="Sensor_HK_Regulatory"/>
</dbReference>
<dbReference type="InterPro" id="IPR036890">
    <property type="entry name" value="HATPase_C_sf"/>
</dbReference>
<evidence type="ECO:0000256" key="3">
    <source>
        <dbReference type="ARBA" id="ARBA00022679"/>
    </source>
</evidence>
<evidence type="ECO:0000256" key="4">
    <source>
        <dbReference type="ARBA" id="ARBA00022777"/>
    </source>
</evidence>
<accession>A0ABN6QDR4</accession>
<sequence>MLGLVDPRFLNILEWLVLYFFASPLVRLINDILDIERIESGKAKMEPEICNILDLITQAVNVMQPLADKAEIKLSISALSVQVLADCDRIVQTLTNLLSNASELPRRKTDGASQFIGNSFQNSVVKDKSYIPSKGRSPGSQDPNFSLATYTY</sequence>
<dbReference type="PANTHER" id="PTHR43711">
    <property type="entry name" value="TWO-COMPONENT HISTIDINE KINASE"/>
    <property type="match status" value="1"/>
</dbReference>
<evidence type="ECO:0000313" key="7">
    <source>
        <dbReference type="Proteomes" id="UP001055453"/>
    </source>
</evidence>